<proteinExistence type="predicted"/>
<dbReference type="EMBL" id="NTJZ01000012">
    <property type="protein sequence ID" value="PDH32931.1"/>
    <property type="molecule type" value="Genomic_DNA"/>
</dbReference>
<sequence length="139" mass="15086">MNLRHIITAAIVTVVTGLLILVGPALAHHASTPFYDPETVVDLEGPVTRFVFRNPHAFLFIDVEDEAGQASEWQVELGAPVGLRRVGWTPESLPVGMVVKLTGRKSRAEGSQGVCCVRMTREDGSPIIDGGAVREREQN</sequence>
<dbReference type="AlphaFoldDB" id="A0A2A5W991"/>
<protein>
    <submittedName>
        <fullName evidence="1">Uncharacterized protein</fullName>
    </submittedName>
</protein>
<name>A0A2A5W991_9GAMM</name>
<dbReference type="Pfam" id="PF19649">
    <property type="entry name" value="DUF6152"/>
    <property type="match status" value="1"/>
</dbReference>
<evidence type="ECO:0000313" key="1">
    <source>
        <dbReference type="EMBL" id="PDH32931.1"/>
    </source>
</evidence>
<gene>
    <name evidence="1" type="ORF">CNF02_10660</name>
</gene>
<comment type="caution">
    <text evidence="1">The sequence shown here is derived from an EMBL/GenBank/DDBJ whole genome shotgun (WGS) entry which is preliminary data.</text>
</comment>
<organism evidence="1 2">
    <name type="scientific">OM182 bacterium MED-G28</name>
    <dbReference type="NCBI Taxonomy" id="1986256"/>
    <lineage>
        <taxon>Bacteria</taxon>
        <taxon>Pseudomonadati</taxon>
        <taxon>Pseudomonadota</taxon>
        <taxon>Gammaproteobacteria</taxon>
        <taxon>OMG group</taxon>
        <taxon>OM182 clade</taxon>
    </lineage>
</organism>
<reference evidence="1 2" key="1">
    <citation type="submission" date="2017-08" db="EMBL/GenBank/DDBJ databases">
        <title>Fine stratification of microbial communities through a metagenomic profile of the photic zone.</title>
        <authorList>
            <person name="Haro-Moreno J.M."/>
            <person name="Lopez-Perez M."/>
            <person name="De La Torre J."/>
            <person name="Picazo A."/>
            <person name="Camacho A."/>
            <person name="Rodriguez-Valera F."/>
        </authorList>
    </citation>
    <scope>NUCLEOTIDE SEQUENCE [LARGE SCALE GENOMIC DNA]</scope>
    <source>
        <strain evidence="1">MED-G28</strain>
    </source>
</reference>
<dbReference type="InterPro" id="IPR046150">
    <property type="entry name" value="DUF6152"/>
</dbReference>
<evidence type="ECO:0000313" key="2">
    <source>
        <dbReference type="Proteomes" id="UP000219329"/>
    </source>
</evidence>
<accession>A0A2A5W991</accession>
<dbReference type="Proteomes" id="UP000219329">
    <property type="component" value="Unassembled WGS sequence"/>
</dbReference>